<proteinExistence type="predicted"/>
<evidence type="ECO:0000313" key="5">
    <source>
        <dbReference type="Proteomes" id="UP000594260"/>
    </source>
</evidence>
<dbReference type="PANTHER" id="PTHR39077">
    <property type="entry name" value="DUF4793 DOMAIN-CONTAINING PROTEIN"/>
    <property type="match status" value="1"/>
</dbReference>
<keyword evidence="2" id="KW-0812">Transmembrane</keyword>
<dbReference type="GeneID" id="111249645"/>
<feature type="domain" description="E3 ubiquitin-protein ligase APD1-4 middle" evidence="3">
    <location>
        <begin position="198"/>
        <end position="302"/>
    </location>
</feature>
<evidence type="ECO:0000313" key="4">
    <source>
        <dbReference type="EnsemblMetazoa" id="XP_022659504"/>
    </source>
</evidence>
<dbReference type="AlphaFoldDB" id="A0A7M7K8Q5"/>
<dbReference type="InterPro" id="IPR032010">
    <property type="entry name" value="APD1-4_M"/>
</dbReference>
<dbReference type="OMA" id="RWAMKSK"/>
<dbReference type="PANTHER" id="PTHR39077:SF1">
    <property type="entry name" value="E3 UBIQUITIN-PROTEIN LIGASE APD1-4 MIDDLE DOMAIN-CONTAINING PROTEIN"/>
    <property type="match status" value="1"/>
</dbReference>
<dbReference type="KEGG" id="vde:111249645"/>
<feature type="transmembrane region" description="Helical" evidence="2">
    <location>
        <begin position="12"/>
        <end position="32"/>
    </location>
</feature>
<dbReference type="OrthoDB" id="6435218at2759"/>
<keyword evidence="2" id="KW-0472">Membrane</keyword>
<reference evidence="4" key="1">
    <citation type="submission" date="2021-01" db="UniProtKB">
        <authorList>
            <consortium name="EnsemblMetazoa"/>
        </authorList>
    </citation>
    <scope>IDENTIFICATION</scope>
</reference>
<dbReference type="Proteomes" id="UP000594260">
    <property type="component" value="Unplaced"/>
</dbReference>
<keyword evidence="5" id="KW-1185">Reference proteome</keyword>
<dbReference type="Pfam" id="PF16041">
    <property type="entry name" value="APD1-4_M"/>
    <property type="match status" value="1"/>
</dbReference>
<feature type="region of interest" description="Disordered" evidence="1">
    <location>
        <begin position="377"/>
        <end position="403"/>
    </location>
</feature>
<evidence type="ECO:0000259" key="3">
    <source>
        <dbReference type="Pfam" id="PF16041"/>
    </source>
</evidence>
<evidence type="ECO:0000256" key="1">
    <source>
        <dbReference type="SAM" id="MobiDB-lite"/>
    </source>
</evidence>
<dbReference type="InParanoid" id="A0A7M7K8Q5"/>
<organism evidence="4 5">
    <name type="scientific">Varroa destructor</name>
    <name type="common">Honeybee mite</name>
    <dbReference type="NCBI Taxonomy" id="109461"/>
    <lineage>
        <taxon>Eukaryota</taxon>
        <taxon>Metazoa</taxon>
        <taxon>Ecdysozoa</taxon>
        <taxon>Arthropoda</taxon>
        <taxon>Chelicerata</taxon>
        <taxon>Arachnida</taxon>
        <taxon>Acari</taxon>
        <taxon>Parasitiformes</taxon>
        <taxon>Mesostigmata</taxon>
        <taxon>Gamasina</taxon>
        <taxon>Dermanyssoidea</taxon>
        <taxon>Varroidae</taxon>
        <taxon>Varroa</taxon>
    </lineage>
</organism>
<dbReference type="EnsemblMetazoa" id="XM_022803769">
    <property type="protein sequence ID" value="XP_022659504"/>
    <property type="gene ID" value="LOC111249645"/>
</dbReference>
<dbReference type="RefSeq" id="XP_022659504.1">
    <property type="nucleotide sequence ID" value="XM_022803769.1"/>
</dbReference>
<protein>
    <recommendedName>
        <fullName evidence="3">E3 ubiquitin-protein ligase APD1-4 middle domain-containing protein</fullName>
    </recommendedName>
</protein>
<accession>A0A7M7K8Q5</accession>
<keyword evidence="2" id="KW-1133">Transmembrane helix</keyword>
<evidence type="ECO:0000256" key="2">
    <source>
        <dbReference type="SAM" id="Phobius"/>
    </source>
</evidence>
<name>A0A7M7K8Q5_VARDE</name>
<feature type="transmembrane region" description="Helical" evidence="2">
    <location>
        <begin position="285"/>
        <end position="307"/>
    </location>
</feature>
<sequence>MEESRATSFCVRMWLIATTVVICLICTCFVMVKAPETKLEVSSTDMRLLDSVSGLWCQGQELVSTHKFNVYRFINDHEQQNHTKTRIEIDNVLVKLHIGPRKHQYLRYFLLSGSSVSVSAVSDRASQLSMANGTVNVVKGKEEMGRCLKELDDYVTHNETSSEEEDDILPIGQRRYKYLRWAVRTRFITARQGRSMTEVNVLEDDHYYILIVNDSSDQDISVTLRVSLTRIRFSVDDNDIVCNRVKHCLYHIGFGTEGRIVLDIPREPDAGRSTFIVRSVCRPRVFFYALLFILIPIIMLLVTGFIIKAYSTLLSIPHHNRTDIRSRIVRCIQSQSNADLNSGAVIPASSIERGPTVRPYTPSRQYVQALYQIPGEQGLLDRTPTPGTPPPSYASLEKSRKLTPPVCCAQCHEKMPEDTPLLLHPPPRNRNKDNN</sequence>